<proteinExistence type="inferred from homology"/>
<dbReference type="PANTHER" id="PTHR36838">
    <property type="entry name" value="AUXIN EFFLUX CARRIER FAMILY PROTEIN"/>
    <property type="match status" value="1"/>
</dbReference>
<comment type="caution">
    <text evidence="9">The sequence shown here is derived from an EMBL/GenBank/DDBJ whole genome shotgun (WGS) entry which is preliminary data.</text>
</comment>
<dbReference type="Gene3D" id="1.20.1530.20">
    <property type="match status" value="1"/>
</dbReference>
<reference evidence="9 10" key="1">
    <citation type="submission" date="2017-10" db="EMBL/GenBank/DDBJ databases">
        <title>Bacillus sp. nov., a halophilic bacterium isolated from a Yangshapao Lake.</title>
        <authorList>
            <person name="Wang H."/>
        </authorList>
    </citation>
    <scope>NUCLEOTIDE SEQUENCE [LARGE SCALE GENOMIC DNA]</scope>
    <source>
        <strain evidence="9 10">YSP-3</strain>
    </source>
</reference>
<keyword evidence="6 8" id="KW-1133">Transmembrane helix</keyword>
<feature type="transmembrane region" description="Helical" evidence="8">
    <location>
        <begin position="6"/>
        <end position="24"/>
    </location>
</feature>
<evidence type="ECO:0000256" key="2">
    <source>
        <dbReference type="ARBA" id="ARBA00010145"/>
    </source>
</evidence>
<gene>
    <name evidence="9" type="ORF">CR205_16100</name>
</gene>
<comment type="similarity">
    <text evidence="2">Belongs to the auxin efflux carrier (TC 2.A.69) family.</text>
</comment>
<dbReference type="Proteomes" id="UP000248066">
    <property type="component" value="Unassembled WGS sequence"/>
</dbReference>
<feature type="transmembrane region" description="Helical" evidence="8">
    <location>
        <begin position="36"/>
        <end position="55"/>
    </location>
</feature>
<feature type="transmembrane region" description="Helical" evidence="8">
    <location>
        <begin position="129"/>
        <end position="150"/>
    </location>
</feature>
<evidence type="ECO:0000313" key="9">
    <source>
        <dbReference type="EMBL" id="PYZ95900.1"/>
    </source>
</evidence>
<feature type="transmembrane region" description="Helical" evidence="8">
    <location>
        <begin position="289"/>
        <end position="312"/>
    </location>
</feature>
<evidence type="ECO:0000256" key="7">
    <source>
        <dbReference type="ARBA" id="ARBA00023136"/>
    </source>
</evidence>
<keyword evidence="10" id="KW-1185">Reference proteome</keyword>
<feature type="transmembrane region" description="Helical" evidence="8">
    <location>
        <begin position="67"/>
        <end position="92"/>
    </location>
</feature>
<evidence type="ECO:0000313" key="10">
    <source>
        <dbReference type="Proteomes" id="UP000248066"/>
    </source>
</evidence>
<dbReference type="GO" id="GO:0005886">
    <property type="term" value="C:plasma membrane"/>
    <property type="evidence" value="ECO:0007669"/>
    <property type="project" value="UniProtKB-SubCell"/>
</dbReference>
<evidence type="ECO:0000256" key="4">
    <source>
        <dbReference type="ARBA" id="ARBA00022475"/>
    </source>
</evidence>
<evidence type="ECO:0000256" key="5">
    <source>
        <dbReference type="ARBA" id="ARBA00022692"/>
    </source>
</evidence>
<dbReference type="InterPro" id="IPR038770">
    <property type="entry name" value="Na+/solute_symporter_sf"/>
</dbReference>
<feature type="transmembrane region" description="Helical" evidence="8">
    <location>
        <begin position="194"/>
        <end position="217"/>
    </location>
</feature>
<dbReference type="Pfam" id="PF03547">
    <property type="entry name" value="Mem_trans"/>
    <property type="match status" value="1"/>
</dbReference>
<feature type="transmembrane region" description="Helical" evidence="8">
    <location>
        <begin position="162"/>
        <end position="182"/>
    </location>
</feature>
<name>A0A2W0H721_9BACI</name>
<dbReference type="EMBL" id="PDOF01000003">
    <property type="protein sequence ID" value="PYZ95900.1"/>
    <property type="molecule type" value="Genomic_DNA"/>
</dbReference>
<keyword evidence="3" id="KW-0813">Transport</keyword>
<organism evidence="9 10">
    <name type="scientific">Alteribacter lacisalsi</name>
    <dbReference type="NCBI Taxonomy" id="2045244"/>
    <lineage>
        <taxon>Bacteria</taxon>
        <taxon>Bacillati</taxon>
        <taxon>Bacillota</taxon>
        <taxon>Bacilli</taxon>
        <taxon>Bacillales</taxon>
        <taxon>Bacillaceae</taxon>
        <taxon>Alteribacter</taxon>
    </lineage>
</organism>
<keyword evidence="5 8" id="KW-0812">Transmembrane</keyword>
<dbReference type="PANTHER" id="PTHR36838:SF1">
    <property type="entry name" value="SLR1864 PROTEIN"/>
    <property type="match status" value="1"/>
</dbReference>
<dbReference type="OrthoDB" id="401182at2"/>
<comment type="subcellular location">
    <subcellularLocation>
        <location evidence="1">Cell membrane</location>
        <topology evidence="1">Multi-pass membrane protein</topology>
    </subcellularLocation>
</comment>
<protein>
    <submittedName>
        <fullName evidence="9">Auxin efflux carrier</fullName>
    </submittedName>
</protein>
<dbReference type="RefSeq" id="WP_110521177.1">
    <property type="nucleotide sequence ID" value="NZ_PDOF01000003.1"/>
</dbReference>
<feature type="transmembrane region" description="Helical" evidence="8">
    <location>
        <begin position="256"/>
        <end position="277"/>
    </location>
</feature>
<evidence type="ECO:0000256" key="1">
    <source>
        <dbReference type="ARBA" id="ARBA00004651"/>
    </source>
</evidence>
<evidence type="ECO:0000256" key="6">
    <source>
        <dbReference type="ARBA" id="ARBA00022989"/>
    </source>
</evidence>
<dbReference type="InterPro" id="IPR004776">
    <property type="entry name" value="Mem_transp_PIN-like"/>
</dbReference>
<keyword evidence="7 8" id="KW-0472">Membrane</keyword>
<keyword evidence="4" id="KW-1003">Cell membrane</keyword>
<evidence type="ECO:0000256" key="8">
    <source>
        <dbReference type="SAM" id="Phobius"/>
    </source>
</evidence>
<feature type="transmembrane region" description="Helical" evidence="8">
    <location>
        <begin position="229"/>
        <end position="250"/>
    </location>
</feature>
<feature type="transmembrane region" description="Helical" evidence="8">
    <location>
        <begin position="104"/>
        <end position="123"/>
    </location>
</feature>
<evidence type="ECO:0000256" key="3">
    <source>
        <dbReference type="ARBA" id="ARBA00022448"/>
    </source>
</evidence>
<accession>A0A2W0H721</accession>
<dbReference type="AlphaFoldDB" id="A0A2W0H721"/>
<dbReference type="GO" id="GO:0055085">
    <property type="term" value="P:transmembrane transport"/>
    <property type="evidence" value="ECO:0007669"/>
    <property type="project" value="InterPro"/>
</dbReference>
<sequence length="314" mass="33358">MDITVVITSISVMGVMIAIGALFAAKVPVTADVKQAMILIVLNIAVPSIVLNGVFNTDVTDQLFQQAIAIFFISLVFHLAALVFAWGFARLIGFRSLFARKMTLLAALGNTGFIGIPLCATIFGPTGGLLAAIFDAGLDLILFSVGILMIQSGAGAGFKLRNLKAVINLPLIAVVAGLTSVVTGFEPPAFLQQLTALLSGLAAPLAMLYIGMMLQVHFKEVGFRVYRQIWFPILIRLLAIPALTILIVFALPLDSFLQSIIVILAAMPTITLSAILFPRYTGDEETAVVTIAFTTILSLATIPLVAWAAVWLGG</sequence>